<dbReference type="PANTHER" id="PTHR34964">
    <property type="entry name" value="MEMBRANE LIPOPROTEIN-RELATED"/>
    <property type="match status" value="1"/>
</dbReference>
<evidence type="ECO:0008006" key="5">
    <source>
        <dbReference type="Google" id="ProtNLM"/>
    </source>
</evidence>
<protein>
    <recommendedName>
        <fullName evidence="5">Membrane lipoprotein</fullName>
    </recommendedName>
</protein>
<reference evidence="3" key="3">
    <citation type="submission" date="2015-04" db="UniProtKB">
        <authorList>
            <consortium name="EnsemblPlants"/>
        </authorList>
    </citation>
    <scope>IDENTIFICATION</scope>
</reference>
<dbReference type="AlphaFoldDB" id="A0A0D9XXH6"/>
<keyword evidence="2" id="KW-0812">Transmembrane</keyword>
<dbReference type="Gramene" id="LPERR12G04470.1">
    <property type="protein sequence ID" value="LPERR12G04470.1"/>
    <property type="gene ID" value="LPERR12G04470"/>
</dbReference>
<name>A0A0D9XXH6_9ORYZ</name>
<keyword evidence="4" id="KW-1185">Reference proteome</keyword>
<dbReference type="HOGENOM" id="CLU_102736_1_0_1"/>
<evidence type="ECO:0000256" key="2">
    <source>
        <dbReference type="SAM" id="Phobius"/>
    </source>
</evidence>
<organism evidence="3 4">
    <name type="scientific">Leersia perrieri</name>
    <dbReference type="NCBI Taxonomy" id="77586"/>
    <lineage>
        <taxon>Eukaryota</taxon>
        <taxon>Viridiplantae</taxon>
        <taxon>Streptophyta</taxon>
        <taxon>Embryophyta</taxon>
        <taxon>Tracheophyta</taxon>
        <taxon>Spermatophyta</taxon>
        <taxon>Magnoliopsida</taxon>
        <taxon>Liliopsida</taxon>
        <taxon>Poales</taxon>
        <taxon>Poaceae</taxon>
        <taxon>BOP clade</taxon>
        <taxon>Oryzoideae</taxon>
        <taxon>Oryzeae</taxon>
        <taxon>Oryzinae</taxon>
        <taxon>Leersia</taxon>
    </lineage>
</organism>
<evidence type="ECO:0000256" key="1">
    <source>
        <dbReference type="SAM" id="MobiDB-lite"/>
    </source>
</evidence>
<accession>A0A0D9XXH6</accession>
<keyword evidence="2" id="KW-0472">Membrane</keyword>
<dbReference type="EnsemblPlants" id="LPERR12G04470.1">
    <property type="protein sequence ID" value="LPERR12G04470.1"/>
    <property type="gene ID" value="LPERR12G04470"/>
</dbReference>
<evidence type="ECO:0000313" key="3">
    <source>
        <dbReference type="EnsemblPlants" id="LPERR12G04470.1"/>
    </source>
</evidence>
<evidence type="ECO:0000313" key="4">
    <source>
        <dbReference type="Proteomes" id="UP000032180"/>
    </source>
</evidence>
<dbReference type="eggNOG" id="ENOG502S90I">
    <property type="taxonomic scope" value="Eukaryota"/>
</dbReference>
<sequence length="180" mass="18371">MGQQQQQQQRPAANACVWVVAAALLAVVLAGGGCLVLYLTLPAAEAPHWLPIAGLALVAFPWAFWLATCAYRCCSSSSSPPPANAGHVERQPSSSASTRAAAVAPVPSSSTNLKSAVRSPAGSSHSGTRRVHFGDSTVLGEKGAGAGEVAVVEEKEEEDCSSVTSHESEAPLAQSMSSSS</sequence>
<feature type="region of interest" description="Disordered" evidence="1">
    <location>
        <begin position="80"/>
        <end position="180"/>
    </location>
</feature>
<dbReference type="PANTHER" id="PTHR34964:SF12">
    <property type="entry name" value="OS12G0182000 PROTEIN"/>
    <property type="match status" value="1"/>
</dbReference>
<feature type="transmembrane region" description="Helical" evidence="2">
    <location>
        <begin position="12"/>
        <end position="38"/>
    </location>
</feature>
<feature type="compositionally biased region" description="Low complexity" evidence="1">
    <location>
        <begin position="92"/>
        <end position="111"/>
    </location>
</feature>
<reference evidence="4" key="2">
    <citation type="submission" date="2013-12" db="EMBL/GenBank/DDBJ databases">
        <authorList>
            <person name="Yu Y."/>
            <person name="Lee S."/>
            <person name="de Baynast K."/>
            <person name="Wissotski M."/>
            <person name="Liu L."/>
            <person name="Talag J."/>
            <person name="Goicoechea J."/>
            <person name="Angelova A."/>
            <person name="Jetty R."/>
            <person name="Kudrna D."/>
            <person name="Golser W."/>
            <person name="Rivera L."/>
            <person name="Zhang J."/>
            <person name="Wing R."/>
        </authorList>
    </citation>
    <scope>NUCLEOTIDE SEQUENCE</scope>
</reference>
<dbReference type="Proteomes" id="UP000032180">
    <property type="component" value="Chromosome 12"/>
</dbReference>
<keyword evidence="2" id="KW-1133">Transmembrane helix</keyword>
<proteinExistence type="predicted"/>
<reference evidence="3 4" key="1">
    <citation type="submission" date="2012-08" db="EMBL/GenBank/DDBJ databases">
        <title>Oryza genome evolution.</title>
        <authorList>
            <person name="Wing R.A."/>
        </authorList>
    </citation>
    <scope>NUCLEOTIDE SEQUENCE</scope>
</reference>
<feature type="transmembrane region" description="Helical" evidence="2">
    <location>
        <begin position="50"/>
        <end position="71"/>
    </location>
</feature>